<dbReference type="InterPro" id="IPR001867">
    <property type="entry name" value="OmpR/PhoB-type_DNA-bd"/>
</dbReference>
<gene>
    <name evidence="8" type="ORF">TR51_29235</name>
</gene>
<dbReference type="Gene3D" id="1.25.40.10">
    <property type="entry name" value="Tetratricopeptide repeat domain"/>
    <property type="match status" value="1"/>
</dbReference>
<keyword evidence="5" id="KW-0804">Transcription</keyword>
<evidence type="ECO:0000256" key="6">
    <source>
        <dbReference type="PROSITE-ProRule" id="PRU01091"/>
    </source>
</evidence>
<dbReference type="InterPro" id="IPR036388">
    <property type="entry name" value="WH-like_DNA-bd_sf"/>
</dbReference>
<feature type="DNA-binding region" description="OmpR/PhoB-type" evidence="6">
    <location>
        <begin position="1"/>
        <end position="90"/>
    </location>
</feature>
<evidence type="ECO:0000256" key="2">
    <source>
        <dbReference type="ARBA" id="ARBA00023012"/>
    </source>
</evidence>
<evidence type="ECO:0000256" key="1">
    <source>
        <dbReference type="ARBA" id="ARBA00005820"/>
    </source>
</evidence>
<evidence type="ECO:0000256" key="4">
    <source>
        <dbReference type="ARBA" id="ARBA00023125"/>
    </source>
</evidence>
<dbReference type="InterPro" id="IPR005158">
    <property type="entry name" value="BTAD"/>
</dbReference>
<reference evidence="8 9" key="1">
    <citation type="submission" date="2015-02" db="EMBL/GenBank/DDBJ databases">
        <title>Draft genome sequence of Kitasatospora griseola MF730-N6, a bafilomycin, terpentecin and satosporin producer.</title>
        <authorList>
            <person name="Arens J.C."/>
            <person name="Haltli B."/>
            <person name="Kerr R.G."/>
        </authorList>
    </citation>
    <scope>NUCLEOTIDE SEQUENCE [LARGE SCALE GENOMIC DNA]</scope>
    <source>
        <strain evidence="8 9">MF730-N6</strain>
    </source>
</reference>
<evidence type="ECO:0000259" key="7">
    <source>
        <dbReference type="PROSITE" id="PS51755"/>
    </source>
</evidence>
<comment type="similarity">
    <text evidence="1">Belongs to the AfsR/DnrI/RedD regulatory family.</text>
</comment>
<dbReference type="SMART" id="SM00862">
    <property type="entry name" value="Trans_reg_C"/>
    <property type="match status" value="1"/>
</dbReference>
<dbReference type="PANTHER" id="PTHR35807:SF1">
    <property type="entry name" value="TRANSCRIPTIONAL REGULATOR REDD"/>
    <property type="match status" value="1"/>
</dbReference>
<dbReference type="InterPro" id="IPR016032">
    <property type="entry name" value="Sig_transdc_resp-reg_C-effctor"/>
</dbReference>
<protein>
    <submittedName>
        <fullName evidence="8">Regulator protein</fullName>
    </submittedName>
</protein>
<proteinExistence type="inferred from homology"/>
<evidence type="ECO:0000313" key="8">
    <source>
        <dbReference type="EMBL" id="KIQ62947.1"/>
    </source>
</evidence>
<evidence type="ECO:0000313" key="9">
    <source>
        <dbReference type="Proteomes" id="UP000032066"/>
    </source>
</evidence>
<accession>A0A0D0PRC4</accession>
<keyword evidence="4 6" id="KW-0238">DNA-binding</keyword>
<dbReference type="CDD" id="cd15831">
    <property type="entry name" value="BTAD"/>
    <property type="match status" value="1"/>
</dbReference>
<dbReference type="SMART" id="SM01043">
    <property type="entry name" value="BTAD"/>
    <property type="match status" value="1"/>
</dbReference>
<dbReference type="AlphaFoldDB" id="A0A0D0PRC4"/>
<name>A0A0D0PRC4_KITGR</name>
<organism evidence="8 9">
    <name type="scientific">Kitasatospora griseola</name>
    <name type="common">Streptomyces griseolosporeus</name>
    <dbReference type="NCBI Taxonomy" id="2064"/>
    <lineage>
        <taxon>Bacteria</taxon>
        <taxon>Bacillati</taxon>
        <taxon>Actinomycetota</taxon>
        <taxon>Actinomycetes</taxon>
        <taxon>Kitasatosporales</taxon>
        <taxon>Streptomycetaceae</taxon>
        <taxon>Kitasatospora</taxon>
    </lineage>
</organism>
<dbReference type="RefSeq" id="WP_043915265.1">
    <property type="nucleotide sequence ID" value="NZ_JXZB01000004.1"/>
</dbReference>
<keyword evidence="3" id="KW-0805">Transcription regulation</keyword>
<evidence type="ECO:0000256" key="5">
    <source>
        <dbReference type="ARBA" id="ARBA00023163"/>
    </source>
</evidence>
<dbReference type="GO" id="GO:0003677">
    <property type="term" value="F:DNA binding"/>
    <property type="evidence" value="ECO:0007669"/>
    <property type="project" value="UniProtKB-UniRule"/>
</dbReference>
<keyword evidence="9" id="KW-1185">Reference proteome</keyword>
<dbReference type="Gene3D" id="1.10.10.10">
    <property type="entry name" value="Winged helix-like DNA-binding domain superfamily/Winged helix DNA-binding domain"/>
    <property type="match status" value="1"/>
</dbReference>
<dbReference type="PANTHER" id="PTHR35807">
    <property type="entry name" value="TRANSCRIPTIONAL REGULATOR REDD-RELATED"/>
    <property type="match status" value="1"/>
</dbReference>
<feature type="domain" description="OmpR/PhoB-type" evidence="7">
    <location>
        <begin position="1"/>
        <end position="90"/>
    </location>
</feature>
<dbReference type="InterPro" id="IPR051677">
    <property type="entry name" value="AfsR-DnrI-RedD_regulator"/>
</dbReference>
<dbReference type="PATRIC" id="fig|2064.6.peg.6205"/>
<dbReference type="SUPFAM" id="SSF48452">
    <property type="entry name" value="TPR-like"/>
    <property type="match status" value="1"/>
</dbReference>
<sequence length="253" mass="28408">MEFRMLGPVHLLADGREDTLSGTKQRTMFATLVLAAGRGVSDEHLGRMLWDERPPGTAPAQLHTYASRLRPRVGPDVQLVRIRSGYRLLAEHVPCDLTRFTELSGDGFRALREQRFEAAADLLRAALECWNGEALADVTDHLAAAERPRLEEARLAALEARIEADLITGRHRRLISELTGLVARHPMRERFRALLMTALSRSERQAEAMSLYLDGRRLLADELGVEPGRLLVRTYQEILSGEARAVMPHRPAH</sequence>
<dbReference type="InterPro" id="IPR011990">
    <property type="entry name" value="TPR-like_helical_dom_sf"/>
</dbReference>
<dbReference type="SUPFAM" id="SSF46894">
    <property type="entry name" value="C-terminal effector domain of the bipartite response regulators"/>
    <property type="match status" value="1"/>
</dbReference>
<keyword evidence="2" id="KW-0902">Two-component regulatory system</keyword>
<evidence type="ECO:0000256" key="3">
    <source>
        <dbReference type="ARBA" id="ARBA00023015"/>
    </source>
</evidence>
<dbReference type="GO" id="GO:0000160">
    <property type="term" value="P:phosphorelay signal transduction system"/>
    <property type="evidence" value="ECO:0007669"/>
    <property type="project" value="UniProtKB-KW"/>
</dbReference>
<dbReference type="Pfam" id="PF03704">
    <property type="entry name" value="BTAD"/>
    <property type="match status" value="1"/>
</dbReference>
<comment type="caution">
    <text evidence="8">The sequence shown here is derived from an EMBL/GenBank/DDBJ whole genome shotgun (WGS) entry which is preliminary data.</text>
</comment>
<dbReference type="EMBL" id="JXZB01000004">
    <property type="protein sequence ID" value="KIQ62947.1"/>
    <property type="molecule type" value="Genomic_DNA"/>
</dbReference>
<dbReference type="STRING" id="2064.TR51_29235"/>
<dbReference type="Proteomes" id="UP000032066">
    <property type="component" value="Unassembled WGS sequence"/>
</dbReference>
<dbReference type="PROSITE" id="PS51755">
    <property type="entry name" value="OMPR_PHOB"/>
    <property type="match status" value="1"/>
</dbReference>
<dbReference type="GO" id="GO:0006355">
    <property type="term" value="P:regulation of DNA-templated transcription"/>
    <property type="evidence" value="ECO:0007669"/>
    <property type="project" value="InterPro"/>
</dbReference>